<evidence type="ECO:0000256" key="3">
    <source>
        <dbReference type="ARBA" id="ARBA00038502"/>
    </source>
</evidence>
<dbReference type="PANTHER" id="PTHR43792">
    <property type="entry name" value="GNAT FAMILY, PUTATIVE (AFU_ORTHOLOGUE AFUA_3G00765)-RELATED-RELATED"/>
    <property type="match status" value="1"/>
</dbReference>
<dbReference type="InParanoid" id="F8PKN8"/>
<reference evidence="6" key="1">
    <citation type="journal article" date="2011" name="Science">
        <title>The plant cell wall-decomposing machinery underlies the functional diversity of forest fungi.</title>
        <authorList>
            <person name="Eastwood D.C."/>
            <person name="Floudas D."/>
            <person name="Binder M."/>
            <person name="Majcherczyk A."/>
            <person name="Schneider P."/>
            <person name="Aerts A."/>
            <person name="Asiegbu F.O."/>
            <person name="Baker S.E."/>
            <person name="Barry K."/>
            <person name="Bendiksby M."/>
            <person name="Blumentritt M."/>
            <person name="Coutinho P.M."/>
            <person name="Cullen D."/>
            <person name="de Vries R.P."/>
            <person name="Gathman A."/>
            <person name="Goodell B."/>
            <person name="Henrissat B."/>
            <person name="Ihrmark K."/>
            <person name="Kauserud H."/>
            <person name="Kohler A."/>
            <person name="LaButti K."/>
            <person name="Lapidus A."/>
            <person name="Lavin J.L."/>
            <person name="Lee Y.-H."/>
            <person name="Lindquist E."/>
            <person name="Lilly W."/>
            <person name="Lucas S."/>
            <person name="Morin E."/>
            <person name="Murat C."/>
            <person name="Oguiza J.A."/>
            <person name="Park J."/>
            <person name="Pisabarro A.G."/>
            <person name="Riley R."/>
            <person name="Rosling A."/>
            <person name="Salamov A."/>
            <person name="Schmidt O."/>
            <person name="Schmutz J."/>
            <person name="Skrede I."/>
            <person name="Stenlid J."/>
            <person name="Wiebenga A."/>
            <person name="Xie X."/>
            <person name="Kuees U."/>
            <person name="Hibbett D.S."/>
            <person name="Hoffmeister D."/>
            <person name="Hoegberg N."/>
            <person name="Martin F."/>
            <person name="Grigoriev I.V."/>
            <person name="Watkinson S.C."/>
        </authorList>
    </citation>
    <scope>NUCLEOTIDE SEQUENCE [LARGE SCALE GENOMIC DNA]</scope>
    <source>
        <strain evidence="6">strain S7.3</strain>
    </source>
</reference>
<evidence type="ECO:0000313" key="5">
    <source>
        <dbReference type="EMBL" id="EGO03585.1"/>
    </source>
</evidence>
<evidence type="ECO:0000256" key="2">
    <source>
        <dbReference type="ARBA" id="ARBA00023315"/>
    </source>
</evidence>
<comment type="similarity">
    <text evidence="3">Belongs to the acetyltransferase family. RimJ subfamily.</text>
</comment>
<dbReference type="GO" id="GO:0016747">
    <property type="term" value="F:acyltransferase activity, transferring groups other than amino-acyl groups"/>
    <property type="evidence" value="ECO:0007669"/>
    <property type="project" value="InterPro"/>
</dbReference>
<proteinExistence type="inferred from homology"/>
<dbReference type="AlphaFoldDB" id="F8PKN8"/>
<dbReference type="HOGENOM" id="CLU_035921_0_0_1"/>
<dbReference type="Proteomes" id="UP000008063">
    <property type="component" value="Unassembled WGS sequence"/>
</dbReference>
<accession>F8PKN8</accession>
<dbReference type="InterPro" id="IPR000182">
    <property type="entry name" value="GNAT_dom"/>
</dbReference>
<dbReference type="Pfam" id="PF13302">
    <property type="entry name" value="Acetyltransf_3"/>
    <property type="match status" value="1"/>
</dbReference>
<keyword evidence="6" id="KW-1185">Reference proteome</keyword>
<name>F8PKN8_SERL3</name>
<dbReference type="OrthoDB" id="64477at2759"/>
<evidence type="ECO:0000259" key="4">
    <source>
        <dbReference type="Pfam" id="PF13302"/>
    </source>
</evidence>
<dbReference type="PANTHER" id="PTHR43792:SF8">
    <property type="entry name" value="[RIBOSOMAL PROTEIN US5]-ALANINE N-ACETYLTRANSFERASE"/>
    <property type="match status" value="1"/>
</dbReference>
<gene>
    <name evidence="5" type="ORF">SERLA73DRAFT_175111</name>
</gene>
<dbReference type="eggNOG" id="ENOG502STB6">
    <property type="taxonomic scope" value="Eukaryota"/>
</dbReference>
<organism evidence="6">
    <name type="scientific">Serpula lacrymans var. lacrymans (strain S7.3)</name>
    <name type="common">Dry rot fungus</name>
    <dbReference type="NCBI Taxonomy" id="936435"/>
    <lineage>
        <taxon>Eukaryota</taxon>
        <taxon>Fungi</taxon>
        <taxon>Dikarya</taxon>
        <taxon>Basidiomycota</taxon>
        <taxon>Agaricomycotina</taxon>
        <taxon>Agaricomycetes</taxon>
        <taxon>Agaricomycetidae</taxon>
        <taxon>Boletales</taxon>
        <taxon>Coniophorineae</taxon>
        <taxon>Serpulaceae</taxon>
        <taxon>Serpula</taxon>
    </lineage>
</organism>
<dbReference type="EMBL" id="GL945475">
    <property type="protein sequence ID" value="EGO03585.1"/>
    <property type="molecule type" value="Genomic_DNA"/>
</dbReference>
<dbReference type="CDD" id="cd04301">
    <property type="entry name" value="NAT_SF"/>
    <property type="match status" value="1"/>
</dbReference>
<evidence type="ECO:0000256" key="1">
    <source>
        <dbReference type="ARBA" id="ARBA00022679"/>
    </source>
</evidence>
<dbReference type="SUPFAM" id="SSF55729">
    <property type="entry name" value="Acyl-CoA N-acyltransferases (Nat)"/>
    <property type="match status" value="1"/>
</dbReference>
<feature type="non-terminal residue" evidence="5">
    <location>
        <position position="290"/>
    </location>
</feature>
<keyword evidence="2" id="KW-0012">Acyltransferase</keyword>
<dbReference type="Gene3D" id="3.40.630.30">
    <property type="match status" value="1"/>
</dbReference>
<sequence length="290" mass="33233">MLTSSKDITLSTNLDTPSCNSKAWKLWDELQKTSLDAIQASTPNFTSFGEECLHLAYIYLKKPPTDEEASCSSVEPSNSAAPEYTNADRHDLDYSAWPLENERATNLSTPQSLIGLVYMKAGLSNVPAGEVDIGVVIDPEHRRCGYAGQAVVLMLNWAFEELRFHRVQAAIVDTVDKEAVHMLFTSLGFQHEGIRRRSVYLPPGEERAEGWCDVTYLAMLDTEWILRSYIRDTPRTVWDELLVRHSREREELVKWDEKRRRLRKTASTETIKRTENVEKQREHVDDISPF</sequence>
<evidence type="ECO:0000313" key="6">
    <source>
        <dbReference type="Proteomes" id="UP000008063"/>
    </source>
</evidence>
<protein>
    <recommendedName>
        <fullName evidence="4">N-acetyltransferase domain-containing protein</fullName>
    </recommendedName>
</protein>
<keyword evidence="1" id="KW-0808">Transferase</keyword>
<dbReference type="InterPro" id="IPR051531">
    <property type="entry name" value="N-acetyltransferase"/>
</dbReference>
<feature type="domain" description="N-acetyltransferase" evidence="4">
    <location>
        <begin position="97"/>
        <end position="172"/>
    </location>
</feature>
<dbReference type="InterPro" id="IPR016181">
    <property type="entry name" value="Acyl_CoA_acyltransferase"/>
</dbReference>